<comment type="caution">
    <text evidence="1">The sequence shown here is derived from an EMBL/GenBank/DDBJ whole genome shotgun (WGS) entry which is preliminary data.</text>
</comment>
<reference evidence="1 2" key="1">
    <citation type="submission" date="2019-06" db="EMBL/GenBank/DDBJ databases">
        <authorList>
            <person name="Palmer J.M."/>
        </authorList>
    </citation>
    <scope>NUCLEOTIDE SEQUENCE [LARGE SCALE GENOMIC DNA]</scope>
    <source>
        <strain evidence="1 2">TWF703</strain>
    </source>
</reference>
<accession>A0A7C8NZ19</accession>
<protein>
    <submittedName>
        <fullName evidence="1">Uncharacterized protein</fullName>
    </submittedName>
</protein>
<gene>
    <name evidence="1" type="ORF">TWF703_005321</name>
</gene>
<evidence type="ECO:0000313" key="1">
    <source>
        <dbReference type="EMBL" id="KAF3137000.1"/>
    </source>
</evidence>
<dbReference type="Proteomes" id="UP000480548">
    <property type="component" value="Unassembled WGS sequence"/>
</dbReference>
<organism evidence="1 2">
    <name type="scientific">Orbilia oligospora</name>
    <name type="common">Nematode-trapping fungus</name>
    <name type="synonym">Arthrobotrys oligospora</name>
    <dbReference type="NCBI Taxonomy" id="2813651"/>
    <lineage>
        <taxon>Eukaryota</taxon>
        <taxon>Fungi</taxon>
        <taxon>Dikarya</taxon>
        <taxon>Ascomycota</taxon>
        <taxon>Pezizomycotina</taxon>
        <taxon>Orbiliomycetes</taxon>
        <taxon>Orbiliales</taxon>
        <taxon>Orbiliaceae</taxon>
        <taxon>Orbilia</taxon>
    </lineage>
</organism>
<proteinExistence type="predicted"/>
<dbReference type="EMBL" id="WIQZ01000027">
    <property type="protein sequence ID" value="KAF3137000.1"/>
    <property type="molecule type" value="Genomic_DNA"/>
</dbReference>
<sequence length="271" mass="30962">MKLKDEEEPDGIDISNLPNLIRRTSPFKNIISLTCKSEGSGVSCERLWVFLGLAETSFPQLQCLTISRIVSWISSSDDPPVRPNSKRGLAVGKQTGSLKEIRVSLEVVWSNGHHIDEFFGKIVETFGMEAVGLVSEIDVHLEDTGAGRRYRRQTGNAKYLKLKEISLKSPTSQVPFPNVEIFKLDTRTVAEAYRTIKSSNKSGDNKWFRDLLDESLIFFPRLRDFRVGTENMRRCYIERNPDGELVIGEDFFVENRRSSPSDEIQWEDLWI</sequence>
<name>A0A7C8NZ19_ORBOL</name>
<dbReference type="AlphaFoldDB" id="A0A7C8NZ19"/>
<evidence type="ECO:0000313" key="2">
    <source>
        <dbReference type="Proteomes" id="UP000480548"/>
    </source>
</evidence>